<gene>
    <name evidence="4" type="ORF">H8L47_17575</name>
</gene>
<comment type="caution">
    <text evidence="4">The sequence shown here is derived from an EMBL/GenBank/DDBJ whole genome shotgun (WGS) entry which is preliminary data.</text>
</comment>
<accession>A0ABR6ZC92</accession>
<evidence type="ECO:0000256" key="1">
    <source>
        <dbReference type="ARBA" id="ARBA00022516"/>
    </source>
</evidence>
<dbReference type="RefSeq" id="WP_186954907.1">
    <property type="nucleotide sequence ID" value="NZ_JACOFX010000010.1"/>
</dbReference>
<keyword evidence="5" id="KW-1185">Reference proteome</keyword>
<proteinExistence type="predicted"/>
<keyword evidence="2" id="KW-0378">Hydrolase</keyword>
<keyword evidence="3" id="KW-0443">Lipid metabolism</keyword>
<dbReference type="Proteomes" id="UP000646911">
    <property type="component" value="Unassembled WGS sequence"/>
</dbReference>
<dbReference type="PIRSF" id="PIRSF011489">
    <property type="entry name" value="DUF479"/>
    <property type="match status" value="1"/>
</dbReference>
<name>A0ABR6ZC92_9BURK</name>
<sequence>MNYLAHIYLAQHSDKAMLGALLGDFVKLKDTALYHPEIQADIHMHRLVDSYTDSHPIVLQAKALFQDQHRRYSGILLDIFYDHVLSQHWPQHSTAHRQELIARFYAALQEQSKIVLPDNLQAALPRMLSQDWLGSYHEFDGVRIAVERTSQRLSKNGDLLRSGLDDLQSNYVALSEGFQEFFPELIHYVAEQRRQMPG</sequence>
<evidence type="ECO:0000313" key="4">
    <source>
        <dbReference type="EMBL" id="MBC3909372.1"/>
    </source>
</evidence>
<evidence type="ECO:0000313" key="5">
    <source>
        <dbReference type="Proteomes" id="UP000646911"/>
    </source>
</evidence>
<organism evidence="4 5">
    <name type="scientific">Undibacterium umbellatum</name>
    <dbReference type="NCBI Taxonomy" id="2762300"/>
    <lineage>
        <taxon>Bacteria</taxon>
        <taxon>Pseudomonadati</taxon>
        <taxon>Pseudomonadota</taxon>
        <taxon>Betaproteobacteria</taxon>
        <taxon>Burkholderiales</taxon>
        <taxon>Oxalobacteraceae</taxon>
        <taxon>Undibacterium</taxon>
    </lineage>
</organism>
<reference evidence="4 5" key="1">
    <citation type="submission" date="2020-08" db="EMBL/GenBank/DDBJ databases">
        <title>Novel species isolated from subtropical streams in China.</title>
        <authorList>
            <person name="Lu H."/>
        </authorList>
    </citation>
    <scope>NUCLEOTIDE SEQUENCE [LARGE SCALE GENOMIC DNA]</scope>
    <source>
        <strain evidence="4 5">NL8W</strain>
    </source>
</reference>
<dbReference type="Pfam" id="PF04336">
    <property type="entry name" value="ACP_PD"/>
    <property type="match status" value="1"/>
</dbReference>
<evidence type="ECO:0000256" key="3">
    <source>
        <dbReference type="ARBA" id="ARBA00023098"/>
    </source>
</evidence>
<evidence type="ECO:0000256" key="2">
    <source>
        <dbReference type="ARBA" id="ARBA00022801"/>
    </source>
</evidence>
<dbReference type="PANTHER" id="PTHR38764">
    <property type="entry name" value="ACYL CARRIER PROTEIN PHOSPHODIESTERASE"/>
    <property type="match status" value="1"/>
</dbReference>
<dbReference type="PANTHER" id="PTHR38764:SF1">
    <property type="entry name" value="ACYL CARRIER PROTEIN PHOSPHODIESTERASE"/>
    <property type="match status" value="1"/>
</dbReference>
<dbReference type="InterPro" id="IPR007431">
    <property type="entry name" value="ACP_PD"/>
</dbReference>
<dbReference type="EMBL" id="JACOFX010000010">
    <property type="protein sequence ID" value="MBC3909372.1"/>
    <property type="molecule type" value="Genomic_DNA"/>
</dbReference>
<protein>
    <submittedName>
        <fullName evidence="4">DUF479 domain-containing protein</fullName>
    </submittedName>
</protein>
<keyword evidence="1" id="KW-0444">Lipid biosynthesis</keyword>